<dbReference type="PATRIC" id="fig|189381.12.peg.4378"/>
<dbReference type="InterPro" id="IPR000086">
    <property type="entry name" value="NUDIX_hydrolase_dom"/>
</dbReference>
<sequence length="137" mass="15439">MTKTWNGSAGVCFNDRGEVLLIRGFNSTKWAIPSGGIEKGETPEGCCVREMMEETGYPVKILKKLKIKTTVVKGYDVCIHYFLVEVNGSPKPLNDPDQLVEEAAWFSFDELSILDHQYPEDLPFLTSLYDEIEKSSL</sequence>
<dbReference type="Pfam" id="PF00293">
    <property type="entry name" value="NUDIX"/>
    <property type="match status" value="1"/>
</dbReference>
<dbReference type="Gene3D" id="3.90.79.10">
    <property type="entry name" value="Nucleoside Triphosphate Pyrophosphohydrolase"/>
    <property type="match status" value="1"/>
</dbReference>
<dbReference type="PANTHER" id="PTHR43046:SF2">
    <property type="entry name" value="8-OXO-DGTP DIPHOSPHATASE-RELATED"/>
    <property type="match status" value="1"/>
</dbReference>
<dbReference type="EMBL" id="LGUE01000005">
    <property type="protein sequence ID" value="KON83835.1"/>
    <property type="molecule type" value="Genomic_DNA"/>
</dbReference>
<proteinExistence type="inferred from homology"/>
<comment type="similarity">
    <text evidence="3">Belongs to the Nudix hydrolase family.</text>
</comment>
<dbReference type="InterPro" id="IPR015797">
    <property type="entry name" value="NUDIX_hydrolase-like_dom_sf"/>
</dbReference>
<evidence type="ECO:0000313" key="6">
    <source>
        <dbReference type="Proteomes" id="UP000037405"/>
    </source>
</evidence>
<dbReference type="PROSITE" id="PS51462">
    <property type="entry name" value="NUDIX"/>
    <property type="match status" value="1"/>
</dbReference>
<feature type="domain" description="Nudix hydrolase" evidence="4">
    <location>
        <begin position="4"/>
        <end position="129"/>
    </location>
</feature>
<dbReference type="AlphaFoldDB" id="A0A0M0G1Y3"/>
<evidence type="ECO:0000256" key="2">
    <source>
        <dbReference type="ARBA" id="ARBA00022801"/>
    </source>
</evidence>
<dbReference type="InterPro" id="IPR020476">
    <property type="entry name" value="Nudix_hydrolase"/>
</dbReference>
<dbReference type="OrthoDB" id="9804563at2"/>
<keyword evidence="2 3" id="KW-0378">Hydrolase</keyword>
<dbReference type="PRINTS" id="PR00502">
    <property type="entry name" value="NUDIXFAMILY"/>
</dbReference>
<dbReference type="GO" id="GO:0016787">
    <property type="term" value="F:hydrolase activity"/>
    <property type="evidence" value="ECO:0007669"/>
    <property type="project" value="UniProtKB-KW"/>
</dbReference>
<dbReference type="PANTHER" id="PTHR43046">
    <property type="entry name" value="GDP-MANNOSE MANNOSYL HYDROLASE"/>
    <property type="match status" value="1"/>
</dbReference>
<gene>
    <name evidence="5" type="ORF">AF331_16900</name>
</gene>
<reference evidence="6" key="1">
    <citation type="submission" date="2015-07" db="EMBL/GenBank/DDBJ databases">
        <title>Fjat-14235 jcm11544.</title>
        <authorList>
            <person name="Liu B."/>
            <person name="Wang J."/>
            <person name="Zhu Y."/>
            <person name="Liu G."/>
            <person name="Chen Q."/>
            <person name="Chen Z."/>
            <person name="Lan J."/>
            <person name="Che J."/>
            <person name="Ge C."/>
            <person name="Shi H."/>
            <person name="Pan Z."/>
            <person name="Liu X."/>
        </authorList>
    </citation>
    <scope>NUCLEOTIDE SEQUENCE [LARGE SCALE GENOMIC DNA]</scope>
    <source>
        <strain evidence="6">JCM 11544</strain>
    </source>
</reference>
<evidence type="ECO:0000256" key="1">
    <source>
        <dbReference type="ARBA" id="ARBA00001946"/>
    </source>
</evidence>
<comment type="cofactor">
    <cofactor evidence="1">
        <name>Mg(2+)</name>
        <dbReference type="ChEBI" id="CHEBI:18420"/>
    </cofactor>
</comment>
<dbReference type="PROSITE" id="PS00893">
    <property type="entry name" value="NUDIX_BOX"/>
    <property type="match status" value="1"/>
</dbReference>
<comment type="caution">
    <text evidence="5">The sequence shown here is derived from an EMBL/GenBank/DDBJ whole genome shotgun (WGS) entry which is preliminary data.</text>
</comment>
<protein>
    <recommendedName>
        <fullName evidence="4">Nudix hydrolase domain-containing protein</fullName>
    </recommendedName>
</protein>
<dbReference type="SUPFAM" id="SSF55811">
    <property type="entry name" value="Nudix"/>
    <property type="match status" value="1"/>
</dbReference>
<evidence type="ECO:0000256" key="3">
    <source>
        <dbReference type="RuleBase" id="RU003476"/>
    </source>
</evidence>
<dbReference type="RefSeq" id="WP_053429235.1">
    <property type="nucleotide sequence ID" value="NZ_LGUE01000005.1"/>
</dbReference>
<organism evidence="5 6">
    <name type="scientific">Rossellomorea marisflavi</name>
    <dbReference type="NCBI Taxonomy" id="189381"/>
    <lineage>
        <taxon>Bacteria</taxon>
        <taxon>Bacillati</taxon>
        <taxon>Bacillota</taxon>
        <taxon>Bacilli</taxon>
        <taxon>Bacillales</taxon>
        <taxon>Bacillaceae</taxon>
        <taxon>Rossellomorea</taxon>
    </lineage>
</organism>
<name>A0A0M0G1Y3_9BACI</name>
<evidence type="ECO:0000259" key="4">
    <source>
        <dbReference type="PROSITE" id="PS51462"/>
    </source>
</evidence>
<evidence type="ECO:0000313" key="5">
    <source>
        <dbReference type="EMBL" id="KON83835.1"/>
    </source>
</evidence>
<keyword evidence="6" id="KW-1185">Reference proteome</keyword>
<dbReference type="STRING" id="189381.GCA_900166615_02238"/>
<dbReference type="InterPro" id="IPR020084">
    <property type="entry name" value="NUDIX_hydrolase_CS"/>
</dbReference>
<dbReference type="CDD" id="cd02883">
    <property type="entry name" value="NUDIX_Hydrolase"/>
    <property type="match status" value="1"/>
</dbReference>
<accession>A0A0M0G1Y3</accession>
<dbReference type="Proteomes" id="UP000037405">
    <property type="component" value="Unassembled WGS sequence"/>
</dbReference>